<evidence type="ECO:0000256" key="4">
    <source>
        <dbReference type="ARBA" id="ARBA00023134"/>
    </source>
</evidence>
<comment type="subcellular location">
    <subcellularLocation>
        <location evidence="7">Endomembrane system</location>
        <topology evidence="7">Lipid-anchor</topology>
        <orientation evidence="7">Cytoplasmic side</orientation>
    </subcellularLocation>
</comment>
<dbReference type="PRINTS" id="PR00449">
    <property type="entry name" value="RASTRNSFRMNG"/>
</dbReference>
<dbReference type="GO" id="GO:0012505">
    <property type="term" value="C:endomembrane system"/>
    <property type="evidence" value="ECO:0007669"/>
    <property type="project" value="UniProtKB-SubCell"/>
</dbReference>
<dbReference type="GO" id="GO:0015031">
    <property type="term" value="P:protein transport"/>
    <property type="evidence" value="ECO:0007669"/>
    <property type="project" value="UniProtKB-KW"/>
</dbReference>
<keyword evidence="4" id="KW-0342">GTP-binding</keyword>
<evidence type="ECO:0000256" key="7">
    <source>
        <dbReference type="ARBA" id="ARBA00046278"/>
    </source>
</evidence>
<sequence length="271" mass="30862">MFRRATTSRTAAPRIGIILKVILLGDHGLTYLSTASDLVLTSVLGCCITLSEYKDGKLLFIPILDIFHCSPDLERLLYSSDAEIFYLLVFTEIWNQVLHQFLSFVFRYVDRSFNHQLKPTINADFLTKELQIEGKLVALQIWDTPGREKFHNLALPYYRGADGCILVYDINSKKSFEALDKWYSLFMDQVNPSYVSDLDHNKFPFLLLGNKIDADRGVLRQVSDKAAIDWCVAKGDIPYYETSAKEGCNIEDAFLSIAQTALASQHEKHTM</sequence>
<name>A0AAV7G150_DENCH</name>
<evidence type="ECO:0000256" key="3">
    <source>
        <dbReference type="ARBA" id="ARBA00022927"/>
    </source>
</evidence>
<reference evidence="8 9" key="1">
    <citation type="journal article" date="2021" name="Hortic Res">
        <title>Chromosome-scale assembly of the Dendrobium chrysotoxum genome enhances the understanding of orchid evolution.</title>
        <authorList>
            <person name="Zhang Y."/>
            <person name="Zhang G.Q."/>
            <person name="Zhang D."/>
            <person name="Liu X.D."/>
            <person name="Xu X.Y."/>
            <person name="Sun W.H."/>
            <person name="Yu X."/>
            <person name="Zhu X."/>
            <person name="Wang Z.W."/>
            <person name="Zhao X."/>
            <person name="Zhong W.Y."/>
            <person name="Chen H."/>
            <person name="Yin W.L."/>
            <person name="Huang T."/>
            <person name="Niu S.C."/>
            <person name="Liu Z.J."/>
        </authorList>
    </citation>
    <scope>NUCLEOTIDE SEQUENCE [LARGE SCALE GENOMIC DNA]</scope>
    <source>
        <strain evidence="8">Lindl</strain>
    </source>
</reference>
<dbReference type="Proteomes" id="UP000775213">
    <property type="component" value="Unassembled WGS sequence"/>
</dbReference>
<proteinExistence type="inferred from homology"/>
<keyword evidence="5" id="KW-0449">Lipoprotein</keyword>
<dbReference type="EMBL" id="JAGFBR010000018">
    <property type="protein sequence ID" value="KAH0449826.1"/>
    <property type="molecule type" value="Genomic_DNA"/>
</dbReference>
<keyword evidence="2" id="KW-0547">Nucleotide-binding</keyword>
<evidence type="ECO:0000256" key="5">
    <source>
        <dbReference type="ARBA" id="ARBA00023288"/>
    </source>
</evidence>
<dbReference type="Gene3D" id="3.40.50.300">
    <property type="entry name" value="P-loop containing nucleotide triphosphate hydrolases"/>
    <property type="match status" value="1"/>
</dbReference>
<comment type="caution">
    <text evidence="8">The sequence shown here is derived from an EMBL/GenBank/DDBJ whole genome shotgun (WGS) entry which is preliminary data.</text>
</comment>
<dbReference type="PROSITE" id="PS51419">
    <property type="entry name" value="RAB"/>
    <property type="match status" value="1"/>
</dbReference>
<keyword evidence="3" id="KW-0653">Protein transport</keyword>
<dbReference type="InterPro" id="IPR005225">
    <property type="entry name" value="Small_GTP-bd"/>
</dbReference>
<dbReference type="InterPro" id="IPR027417">
    <property type="entry name" value="P-loop_NTPase"/>
</dbReference>
<dbReference type="PROSITE" id="PS51421">
    <property type="entry name" value="RAS"/>
    <property type="match status" value="1"/>
</dbReference>
<dbReference type="NCBIfam" id="TIGR00231">
    <property type="entry name" value="small_GTP"/>
    <property type="match status" value="1"/>
</dbReference>
<gene>
    <name evidence="8" type="ORF">IEQ34_020518</name>
</gene>
<dbReference type="SMART" id="SM00175">
    <property type="entry name" value="RAB"/>
    <property type="match status" value="1"/>
</dbReference>
<dbReference type="PANTHER" id="PTHR47981:SF2">
    <property type="entry name" value="RAS-RELATED PROTEIN RABG3B"/>
    <property type="match status" value="1"/>
</dbReference>
<keyword evidence="9" id="KW-1185">Reference proteome</keyword>
<dbReference type="AlphaFoldDB" id="A0AAV7G150"/>
<dbReference type="InterPro" id="IPR001806">
    <property type="entry name" value="Small_GTPase"/>
</dbReference>
<dbReference type="PANTHER" id="PTHR47981">
    <property type="entry name" value="RAB FAMILY"/>
    <property type="match status" value="1"/>
</dbReference>
<dbReference type="Pfam" id="PF00071">
    <property type="entry name" value="Ras"/>
    <property type="match status" value="1"/>
</dbReference>
<organism evidence="8 9">
    <name type="scientific">Dendrobium chrysotoxum</name>
    <name type="common">Orchid</name>
    <dbReference type="NCBI Taxonomy" id="161865"/>
    <lineage>
        <taxon>Eukaryota</taxon>
        <taxon>Viridiplantae</taxon>
        <taxon>Streptophyta</taxon>
        <taxon>Embryophyta</taxon>
        <taxon>Tracheophyta</taxon>
        <taxon>Spermatophyta</taxon>
        <taxon>Magnoliopsida</taxon>
        <taxon>Liliopsida</taxon>
        <taxon>Asparagales</taxon>
        <taxon>Orchidaceae</taxon>
        <taxon>Epidendroideae</taxon>
        <taxon>Malaxideae</taxon>
        <taxon>Dendrobiinae</taxon>
        <taxon>Dendrobium</taxon>
    </lineage>
</organism>
<evidence type="ECO:0000256" key="6">
    <source>
        <dbReference type="ARBA" id="ARBA00023289"/>
    </source>
</evidence>
<protein>
    <submittedName>
        <fullName evidence="8">Uncharacterized protein</fullName>
    </submittedName>
</protein>
<dbReference type="GO" id="GO:0005774">
    <property type="term" value="C:vacuolar membrane"/>
    <property type="evidence" value="ECO:0007669"/>
    <property type="project" value="TreeGrafter"/>
</dbReference>
<dbReference type="SMART" id="SM00174">
    <property type="entry name" value="RHO"/>
    <property type="match status" value="1"/>
</dbReference>
<comment type="similarity">
    <text evidence="1">Belongs to the small GTPase superfamily. Rab family.</text>
</comment>
<evidence type="ECO:0000256" key="2">
    <source>
        <dbReference type="ARBA" id="ARBA00022741"/>
    </source>
</evidence>
<dbReference type="FunFam" id="3.40.50.300:FF:001447">
    <property type="entry name" value="Ras-related protein Rab-1B"/>
    <property type="match status" value="1"/>
</dbReference>
<evidence type="ECO:0000313" key="8">
    <source>
        <dbReference type="EMBL" id="KAH0449826.1"/>
    </source>
</evidence>
<keyword evidence="3" id="KW-0813">Transport</keyword>
<evidence type="ECO:0000256" key="1">
    <source>
        <dbReference type="ARBA" id="ARBA00006270"/>
    </source>
</evidence>
<dbReference type="SMART" id="SM00173">
    <property type="entry name" value="RAS"/>
    <property type="match status" value="1"/>
</dbReference>
<keyword evidence="6" id="KW-0636">Prenylation</keyword>
<dbReference type="GO" id="GO:0003924">
    <property type="term" value="F:GTPase activity"/>
    <property type="evidence" value="ECO:0007669"/>
    <property type="project" value="InterPro"/>
</dbReference>
<evidence type="ECO:0000313" key="9">
    <source>
        <dbReference type="Proteomes" id="UP000775213"/>
    </source>
</evidence>
<dbReference type="SUPFAM" id="SSF52540">
    <property type="entry name" value="P-loop containing nucleoside triphosphate hydrolases"/>
    <property type="match status" value="1"/>
</dbReference>
<dbReference type="GO" id="GO:0005525">
    <property type="term" value="F:GTP binding"/>
    <property type="evidence" value="ECO:0007669"/>
    <property type="project" value="UniProtKB-KW"/>
</dbReference>
<accession>A0AAV7G150</accession>